<evidence type="ECO:0000313" key="5">
    <source>
        <dbReference type="EMBL" id="VDM70315.1"/>
    </source>
</evidence>
<evidence type="ECO:0000256" key="3">
    <source>
        <dbReference type="ARBA" id="ARBA00023315"/>
    </source>
</evidence>
<accession>A0A3P7KGX7</accession>
<dbReference type="AlphaFoldDB" id="A0A3P7KGX7"/>
<dbReference type="EMBL" id="UYYB01015587">
    <property type="protein sequence ID" value="VDM70315.1"/>
    <property type="molecule type" value="Genomic_DNA"/>
</dbReference>
<dbReference type="GO" id="GO:0003985">
    <property type="term" value="F:acetyl-CoA C-acetyltransferase activity"/>
    <property type="evidence" value="ECO:0007669"/>
    <property type="project" value="TreeGrafter"/>
</dbReference>
<dbReference type="Proteomes" id="UP000270094">
    <property type="component" value="Unassembled WGS sequence"/>
</dbReference>
<protein>
    <recommendedName>
        <fullName evidence="4">Thiolase N-terminal domain-containing protein</fullName>
    </recommendedName>
</protein>
<keyword evidence="6" id="KW-1185">Reference proteome</keyword>
<dbReference type="OrthoDB" id="5858513at2759"/>
<evidence type="ECO:0000256" key="2">
    <source>
        <dbReference type="ARBA" id="ARBA00022679"/>
    </source>
</evidence>
<reference evidence="5 6" key="1">
    <citation type="submission" date="2018-11" db="EMBL/GenBank/DDBJ databases">
        <authorList>
            <consortium name="Pathogen Informatics"/>
        </authorList>
    </citation>
    <scope>NUCLEOTIDE SEQUENCE [LARGE SCALE GENOMIC DNA]</scope>
</reference>
<proteinExistence type="inferred from homology"/>
<dbReference type="InterPro" id="IPR016039">
    <property type="entry name" value="Thiolase-like"/>
</dbReference>
<comment type="similarity">
    <text evidence="1">Belongs to the thiolase-like superfamily. Thiolase family.</text>
</comment>
<dbReference type="Gene3D" id="3.40.47.10">
    <property type="match status" value="1"/>
</dbReference>
<dbReference type="GO" id="GO:0005739">
    <property type="term" value="C:mitochondrion"/>
    <property type="evidence" value="ECO:0007669"/>
    <property type="project" value="TreeGrafter"/>
</dbReference>
<evidence type="ECO:0000313" key="6">
    <source>
        <dbReference type="Proteomes" id="UP000270094"/>
    </source>
</evidence>
<dbReference type="PROSITE" id="PS00098">
    <property type="entry name" value="THIOLASE_1"/>
    <property type="match status" value="1"/>
</dbReference>
<dbReference type="SUPFAM" id="SSF53901">
    <property type="entry name" value="Thiolase-like"/>
    <property type="match status" value="1"/>
</dbReference>
<dbReference type="InterPro" id="IPR020615">
    <property type="entry name" value="Thiolase_acyl_enz_int_AS"/>
</dbReference>
<organism evidence="5 6">
    <name type="scientific">Strongylus vulgaris</name>
    <name type="common">Blood worm</name>
    <dbReference type="NCBI Taxonomy" id="40348"/>
    <lineage>
        <taxon>Eukaryota</taxon>
        <taxon>Metazoa</taxon>
        <taxon>Ecdysozoa</taxon>
        <taxon>Nematoda</taxon>
        <taxon>Chromadorea</taxon>
        <taxon>Rhabditida</taxon>
        <taxon>Rhabditina</taxon>
        <taxon>Rhabditomorpha</taxon>
        <taxon>Strongyloidea</taxon>
        <taxon>Strongylidae</taxon>
        <taxon>Strongylus</taxon>
    </lineage>
</organism>
<dbReference type="InterPro" id="IPR020616">
    <property type="entry name" value="Thiolase_N"/>
</dbReference>
<dbReference type="GO" id="GO:0006635">
    <property type="term" value="P:fatty acid beta-oxidation"/>
    <property type="evidence" value="ECO:0007669"/>
    <property type="project" value="TreeGrafter"/>
</dbReference>
<feature type="domain" description="Thiolase N-terminal" evidence="4">
    <location>
        <begin position="12"/>
        <end position="190"/>
    </location>
</feature>
<name>A0A3P7KGX7_STRVU</name>
<dbReference type="PANTHER" id="PTHR18919:SF133">
    <property type="entry name" value="ACETYL-COA C-ACETYLTRANSFERASE"/>
    <property type="match status" value="1"/>
</dbReference>
<dbReference type="Pfam" id="PF00108">
    <property type="entry name" value="Thiolase_N"/>
    <property type="match status" value="1"/>
</dbReference>
<sequence>MYTVLIVVETQVFLLSGVRTPIASFRGSFSTISATELAATAARAAIERSGAKTTLCFKIPCCETRSGINPEEIEESFVGCVLTANCGQNVARQVALSVGIPNSSQAVTVNKVCSSSMKALAFAHMSIKCGYRKKVLVAGCENMSQVPFYLERNEIPYGGTTVKDGLVRDGLEDPTLKQPMGLCAEKSAKMSFGLEISYLFYS</sequence>
<evidence type="ECO:0000256" key="1">
    <source>
        <dbReference type="ARBA" id="ARBA00010982"/>
    </source>
</evidence>
<gene>
    <name evidence="5" type="ORF">SVUK_LOCUS5313</name>
</gene>
<keyword evidence="3" id="KW-0012">Acyltransferase</keyword>
<dbReference type="PANTHER" id="PTHR18919">
    <property type="entry name" value="ACETYL-COA C-ACYLTRANSFERASE"/>
    <property type="match status" value="1"/>
</dbReference>
<keyword evidence="2" id="KW-0808">Transferase</keyword>
<evidence type="ECO:0000259" key="4">
    <source>
        <dbReference type="Pfam" id="PF00108"/>
    </source>
</evidence>